<evidence type="ECO:0000313" key="2">
    <source>
        <dbReference type="EMBL" id="NEG69350.1"/>
    </source>
</evidence>
<protein>
    <recommendedName>
        <fullName evidence="1">Putative nitroreductase TM1586 domain-containing protein</fullName>
    </recommendedName>
</protein>
<dbReference type="AlphaFoldDB" id="A0A6I5NA34"/>
<sequence>MMGELQLTTLGVDVKPAMKQRHSTRMFVDEPLGDDELATIRSLAANIGGAADIGMHVVSGDAASLGDTLDSVSHYGKFRGVRHLVVVTAPPTRAGQRNVGYYGELLVLLLTNAGFDTGWVGGSLGENEDDSSGNGEFRVAIAVGHAARPGHPHRSKAAAELCELHGMPFEDMPAWFQHGIEAVQLAPSALNRQPVRFELLDDADGRTGLPVVRATATDDLLATVGLGVAELHFELGAGRDSFVWA</sequence>
<evidence type="ECO:0000313" key="3">
    <source>
        <dbReference type="Proteomes" id="UP000469292"/>
    </source>
</evidence>
<organism evidence="2 3">
    <name type="scientific">Bifidobacterium choloepi</name>
    <dbReference type="NCBI Taxonomy" id="2614131"/>
    <lineage>
        <taxon>Bacteria</taxon>
        <taxon>Bacillati</taxon>
        <taxon>Actinomycetota</taxon>
        <taxon>Actinomycetes</taxon>
        <taxon>Bifidobacteriales</taxon>
        <taxon>Bifidobacteriaceae</taxon>
        <taxon>Bifidobacterium</taxon>
    </lineage>
</organism>
<dbReference type="GO" id="GO:0016491">
    <property type="term" value="F:oxidoreductase activity"/>
    <property type="evidence" value="ECO:0007669"/>
    <property type="project" value="InterPro"/>
</dbReference>
<gene>
    <name evidence="2" type="ORF">F6S87_01660</name>
</gene>
<dbReference type="Proteomes" id="UP000469292">
    <property type="component" value="Unassembled WGS sequence"/>
</dbReference>
<dbReference type="Gene3D" id="3.40.109.30">
    <property type="entry name" value="putative nitroreductase (tm1586), domain 2"/>
    <property type="match status" value="1"/>
</dbReference>
<dbReference type="Pfam" id="PF14512">
    <property type="entry name" value="TM1586_NiRdase"/>
    <property type="match status" value="1"/>
</dbReference>
<dbReference type="SUPFAM" id="SSF55469">
    <property type="entry name" value="FMN-dependent nitroreductase-like"/>
    <property type="match status" value="1"/>
</dbReference>
<name>A0A6I5NA34_9BIFI</name>
<dbReference type="InterPro" id="IPR029478">
    <property type="entry name" value="TM1586_NiRdase"/>
</dbReference>
<feature type="domain" description="Putative nitroreductase TM1586" evidence="1">
    <location>
        <begin position="13"/>
        <end position="237"/>
    </location>
</feature>
<proteinExistence type="predicted"/>
<dbReference type="EMBL" id="VYSG01000001">
    <property type="protein sequence ID" value="NEG69350.1"/>
    <property type="molecule type" value="Genomic_DNA"/>
</dbReference>
<dbReference type="RefSeq" id="WP_163226931.1">
    <property type="nucleotide sequence ID" value="NZ_VYSG01000001.1"/>
</dbReference>
<dbReference type="InterPro" id="IPR000415">
    <property type="entry name" value="Nitroreductase-like"/>
</dbReference>
<evidence type="ECO:0000259" key="1">
    <source>
        <dbReference type="Pfam" id="PF14512"/>
    </source>
</evidence>
<accession>A0A6I5NA34</accession>
<dbReference type="Gene3D" id="3.40.109.10">
    <property type="entry name" value="NADH Oxidase"/>
    <property type="match status" value="1"/>
</dbReference>
<reference evidence="2 3" key="1">
    <citation type="submission" date="2019-09" db="EMBL/GenBank/DDBJ databases">
        <title>Phylogenetic characterization of a novel taxon of the genus Bifidobacterium: Bifidobacterium choloepi sp. nov.</title>
        <authorList>
            <person name="Modesto M."/>
            <person name="Satti M."/>
        </authorList>
    </citation>
    <scope>NUCLEOTIDE SEQUENCE [LARGE SCALE GENOMIC DNA]</scope>
    <source>
        <strain evidence="2 3">BRDM6</strain>
    </source>
</reference>
<keyword evidence="3" id="KW-1185">Reference proteome</keyword>
<comment type="caution">
    <text evidence="2">The sequence shown here is derived from an EMBL/GenBank/DDBJ whole genome shotgun (WGS) entry which is preliminary data.</text>
</comment>